<dbReference type="RefSeq" id="WP_156736996.1">
    <property type="nucleotide sequence ID" value="NZ_CACRTU010000024.1"/>
</dbReference>
<evidence type="ECO:0008006" key="2">
    <source>
        <dbReference type="Google" id="ProtNLM"/>
    </source>
</evidence>
<name>A0A6N3FH73_CLOBU</name>
<reference evidence="1" key="1">
    <citation type="submission" date="2019-11" db="EMBL/GenBank/DDBJ databases">
        <authorList>
            <person name="Feng L."/>
        </authorList>
    </citation>
    <scope>NUCLEOTIDE SEQUENCE</scope>
    <source>
        <strain evidence="1">CButyricumLFYP62</strain>
    </source>
</reference>
<accession>A0A6N3FH73</accession>
<dbReference type="EMBL" id="CACRTU010000024">
    <property type="protein sequence ID" value="VYU51627.1"/>
    <property type="molecule type" value="Genomic_DNA"/>
</dbReference>
<dbReference type="Pfam" id="PF10076">
    <property type="entry name" value="Phage_Mu_Gp48"/>
    <property type="match status" value="1"/>
</dbReference>
<evidence type="ECO:0000313" key="1">
    <source>
        <dbReference type="EMBL" id="VYU51627.1"/>
    </source>
</evidence>
<dbReference type="InterPro" id="IPR018755">
    <property type="entry name" value="Phage_Mu_Gp48"/>
</dbReference>
<organism evidence="1">
    <name type="scientific">Clostridium butyricum</name>
    <dbReference type="NCBI Taxonomy" id="1492"/>
    <lineage>
        <taxon>Bacteria</taxon>
        <taxon>Bacillati</taxon>
        <taxon>Bacillota</taxon>
        <taxon>Clostridia</taxon>
        <taxon>Eubacteriales</taxon>
        <taxon>Clostridiaceae</taxon>
        <taxon>Clostridium</taxon>
    </lineage>
</organism>
<sequence length="234" mass="27312">MKLTNYVEEHIFTGSIFSKIFASQQAQLDKLNNDLEDLVEQAYIYTATWGLKYWEDSFGIPIDETDTYENRRSRCLAVLRGRGNCTVDYLKEVALSYECGDIEIVEDFENYRFTVKFISQKGKPPKMDDFEKTIRLISPAHLGIKYEFKYNTWKDVSEFTWGEISNFTWSEVMESLLYHNTNYYNKSQLVTNDGFSIVTNDGFGIRLVEMEDSMTYLTDENDNILTDENGNGLY</sequence>
<proteinExistence type="predicted"/>
<gene>
    <name evidence="1" type="ORF">CBLFYP62_02589</name>
</gene>
<protein>
    <recommendedName>
        <fullName evidence="2">DUF2313 domain-containing protein</fullName>
    </recommendedName>
</protein>
<dbReference type="AlphaFoldDB" id="A0A6N3FH73"/>